<dbReference type="InterPro" id="IPR008271">
    <property type="entry name" value="Ser/Thr_kinase_AS"/>
</dbReference>
<dbReference type="EC" id="2.7.11.1" evidence="1"/>
<dbReference type="FunFam" id="1.10.510.10:FF:000021">
    <property type="entry name" value="Serine/threonine protein kinase"/>
    <property type="match status" value="1"/>
</dbReference>
<keyword evidence="7 13" id="KW-0067">ATP-binding</keyword>
<dbReference type="PROSITE" id="PS50011">
    <property type="entry name" value="PROTEIN_KINASE_DOM"/>
    <property type="match status" value="1"/>
</dbReference>
<dbReference type="AlphaFoldDB" id="A0A263BXU4"/>
<keyword evidence="18" id="KW-1185">Reference proteome</keyword>
<dbReference type="GO" id="GO:0004674">
    <property type="term" value="F:protein serine/threonine kinase activity"/>
    <property type="evidence" value="ECO:0007669"/>
    <property type="project" value="UniProtKB-KW"/>
</dbReference>
<dbReference type="CDD" id="cd14014">
    <property type="entry name" value="STKc_PknB_like"/>
    <property type="match status" value="1"/>
</dbReference>
<evidence type="ECO:0000256" key="8">
    <source>
        <dbReference type="ARBA" id="ARBA00022968"/>
    </source>
</evidence>
<dbReference type="NCBIfam" id="NF033483">
    <property type="entry name" value="PknB_PASTA_kin"/>
    <property type="match status" value="1"/>
</dbReference>
<dbReference type="Gene3D" id="3.30.10.20">
    <property type="match status" value="3"/>
</dbReference>
<dbReference type="Proteomes" id="UP000217083">
    <property type="component" value="Unassembled WGS sequence"/>
</dbReference>
<evidence type="ECO:0000256" key="7">
    <source>
        <dbReference type="ARBA" id="ARBA00022840"/>
    </source>
</evidence>
<dbReference type="PANTHER" id="PTHR43289">
    <property type="entry name" value="MITOGEN-ACTIVATED PROTEIN KINASE KINASE KINASE 20-RELATED"/>
    <property type="match status" value="1"/>
</dbReference>
<dbReference type="SUPFAM" id="SSF56112">
    <property type="entry name" value="Protein kinase-like (PK-like)"/>
    <property type="match status" value="1"/>
</dbReference>
<dbReference type="CDD" id="cd06577">
    <property type="entry name" value="PASTA_pknB"/>
    <property type="match status" value="3"/>
</dbReference>
<dbReference type="PROSITE" id="PS51178">
    <property type="entry name" value="PASTA"/>
    <property type="match status" value="3"/>
</dbReference>
<evidence type="ECO:0000313" key="18">
    <source>
        <dbReference type="Proteomes" id="UP000217083"/>
    </source>
</evidence>
<evidence type="ECO:0000256" key="9">
    <source>
        <dbReference type="ARBA" id="ARBA00047899"/>
    </source>
</evidence>
<keyword evidence="6" id="KW-0418">Kinase</keyword>
<evidence type="ECO:0000256" key="10">
    <source>
        <dbReference type="ARBA" id="ARBA00048679"/>
    </source>
</evidence>
<dbReference type="Gene3D" id="2.60.40.2560">
    <property type="match status" value="1"/>
</dbReference>
<evidence type="ECO:0000256" key="3">
    <source>
        <dbReference type="ARBA" id="ARBA00022544"/>
    </source>
</evidence>
<name>A0A263BXU4_9BACI</name>
<dbReference type="InterPro" id="IPR017441">
    <property type="entry name" value="Protein_kinase_ATP_BS"/>
</dbReference>
<evidence type="ECO:0000256" key="1">
    <source>
        <dbReference type="ARBA" id="ARBA00012513"/>
    </source>
</evidence>
<dbReference type="FunFam" id="3.30.200.20:FF:000035">
    <property type="entry name" value="Serine/threonine protein kinase Stk1"/>
    <property type="match status" value="1"/>
</dbReference>
<evidence type="ECO:0000256" key="6">
    <source>
        <dbReference type="ARBA" id="ARBA00022777"/>
    </source>
</evidence>
<keyword evidence="3" id="KW-0309">Germination</keyword>
<feature type="transmembrane region" description="Helical" evidence="14">
    <location>
        <begin position="319"/>
        <end position="340"/>
    </location>
</feature>
<keyword evidence="14" id="KW-0472">Membrane</keyword>
<feature type="binding site" evidence="13">
    <location>
        <position position="39"/>
    </location>
    <ligand>
        <name>ATP</name>
        <dbReference type="ChEBI" id="CHEBI:30616"/>
    </ligand>
</feature>
<dbReference type="GO" id="GO:0009847">
    <property type="term" value="P:spore germination"/>
    <property type="evidence" value="ECO:0007669"/>
    <property type="project" value="UniProtKB-ARBA"/>
</dbReference>
<accession>A0A263BXU4</accession>
<keyword evidence="5 13" id="KW-0547">Nucleotide-binding</keyword>
<evidence type="ECO:0000256" key="12">
    <source>
        <dbReference type="ARBA" id="ARBA00070041"/>
    </source>
</evidence>
<evidence type="ECO:0000259" key="16">
    <source>
        <dbReference type="PROSITE" id="PS51178"/>
    </source>
</evidence>
<feature type="domain" description="PASTA" evidence="16">
    <location>
        <begin position="481"/>
        <end position="547"/>
    </location>
</feature>
<dbReference type="InterPro" id="IPR000719">
    <property type="entry name" value="Prot_kinase_dom"/>
</dbReference>
<feature type="domain" description="PASTA" evidence="16">
    <location>
        <begin position="412"/>
        <end position="480"/>
    </location>
</feature>
<keyword evidence="14" id="KW-0812">Transmembrane</keyword>
<keyword evidence="2" id="KW-0723">Serine/threonine-protein kinase</keyword>
<dbReference type="Gene3D" id="3.30.200.20">
    <property type="entry name" value="Phosphorylase Kinase, domain 1"/>
    <property type="match status" value="1"/>
</dbReference>
<evidence type="ECO:0000256" key="2">
    <source>
        <dbReference type="ARBA" id="ARBA00022527"/>
    </source>
</evidence>
<comment type="catalytic activity">
    <reaction evidence="9">
        <text>L-threonyl-[protein] + ATP = O-phospho-L-threonyl-[protein] + ADP + H(+)</text>
        <dbReference type="Rhea" id="RHEA:46608"/>
        <dbReference type="Rhea" id="RHEA-COMP:11060"/>
        <dbReference type="Rhea" id="RHEA-COMP:11605"/>
        <dbReference type="ChEBI" id="CHEBI:15378"/>
        <dbReference type="ChEBI" id="CHEBI:30013"/>
        <dbReference type="ChEBI" id="CHEBI:30616"/>
        <dbReference type="ChEBI" id="CHEBI:61977"/>
        <dbReference type="ChEBI" id="CHEBI:456216"/>
        <dbReference type="EC" id="2.7.11.1"/>
    </reaction>
</comment>
<keyword evidence="8" id="KW-0735">Signal-anchor</keyword>
<evidence type="ECO:0000256" key="13">
    <source>
        <dbReference type="PROSITE-ProRule" id="PRU10141"/>
    </source>
</evidence>
<evidence type="ECO:0000256" key="11">
    <source>
        <dbReference type="ARBA" id="ARBA00060432"/>
    </source>
</evidence>
<dbReference type="Pfam" id="PF00069">
    <property type="entry name" value="Pkinase"/>
    <property type="match status" value="1"/>
</dbReference>
<reference evidence="17 18" key="2">
    <citation type="submission" date="2017-09" db="EMBL/GenBank/DDBJ databases">
        <title>Bacillus patelloidae sp. nov., isolated from the intestinal tract of a marine limpet.</title>
        <authorList>
            <person name="Liu R."/>
            <person name="Dong C."/>
            <person name="Shao Z."/>
        </authorList>
    </citation>
    <scope>NUCLEOTIDE SEQUENCE [LARGE SCALE GENOMIC DNA]</scope>
    <source>
        <strain evidence="17 18">SA5d-4</strain>
    </source>
</reference>
<dbReference type="PROSITE" id="PS00108">
    <property type="entry name" value="PROTEIN_KINASE_ST"/>
    <property type="match status" value="1"/>
</dbReference>
<dbReference type="GO" id="GO:0007165">
    <property type="term" value="P:signal transduction"/>
    <property type="evidence" value="ECO:0007669"/>
    <property type="project" value="UniProtKB-ARBA"/>
</dbReference>
<keyword evidence="4" id="KW-0808">Transferase</keyword>
<dbReference type="GO" id="GO:0071224">
    <property type="term" value="P:cellular response to peptidoglycan"/>
    <property type="evidence" value="ECO:0007669"/>
    <property type="project" value="UniProtKB-ARBA"/>
</dbReference>
<dbReference type="SMART" id="SM00220">
    <property type="entry name" value="S_TKc"/>
    <property type="match status" value="1"/>
</dbReference>
<evidence type="ECO:0000313" key="17">
    <source>
        <dbReference type="EMBL" id="OZM58549.1"/>
    </source>
</evidence>
<dbReference type="RefSeq" id="WP_094921602.1">
    <property type="nucleotide sequence ID" value="NZ_NPIA01000001.1"/>
</dbReference>
<keyword evidence="14" id="KW-1133">Transmembrane helix</keyword>
<organism evidence="17 18">
    <name type="scientific">Lottiidibacillus patelloidae</name>
    <dbReference type="NCBI Taxonomy" id="2670334"/>
    <lineage>
        <taxon>Bacteria</taxon>
        <taxon>Bacillati</taxon>
        <taxon>Bacillota</taxon>
        <taxon>Bacilli</taxon>
        <taxon>Bacillales</taxon>
        <taxon>Bacillaceae</taxon>
        <taxon>Lottiidibacillus</taxon>
    </lineage>
</organism>
<sequence length="637" mass="72016">MIGKRLNARYQLDQVIGDGGMATVYKAKDVILDRDVAVKVLRPEHGNDPEFIRRFHREAQAATSLAHPNVVSVYDAGEDKELHYIVMELVEGQTLKKYINENKPLSLTKVINIMTQLTDGIAHAHDNNIIHRDIKPQNILIDNEGTIKVTDFGIALASSSYTITHTMSVLGSVHYLSPEQARGGLVNEKSDIYSLGIVLYELVTGRVPFSGDTAVSVAIKHLQGEVPSPRKWNPNLPQSFENVILKAMARDPKYRYKTVKDMQLDIETALLESRRGERRFVIPTIDEEHTRAIPNITTEAQLKRMKKEQQPMKPNNKKAFIFFSILFFLILSTVFASIVFPKILSVNDVDVPNVVGMNEAQAKIVLNKYDLQLKTQEVYDNTVPVGQIIEQIPNADIAVKEGSSIKVKVSLGKKPIILDRFVGQTKESIEETLSQLGITNYEFVEEVNENYPENIVFDQEPGFGERFSLETDVLTLYVSVKQPTFPIDNLIGLSQEDVYRYMNDKNLSIIHQEQYSDTIEKGYVIAQNPGFGTEVERGTEIEVVFSKGPNPNQPITVYKEIKINIPNQSNNETYDIQISYSDANHENSLFISETISETTTYTVPLTINPNSTGSYKVYINGNMKDEKVFRYEDEKNR</sequence>
<evidence type="ECO:0000256" key="14">
    <source>
        <dbReference type="SAM" id="Phobius"/>
    </source>
</evidence>
<reference evidence="18" key="1">
    <citation type="submission" date="2017-08" db="EMBL/GenBank/DDBJ databases">
        <authorList>
            <person name="Huang Z."/>
        </authorList>
    </citation>
    <scope>NUCLEOTIDE SEQUENCE [LARGE SCALE GENOMIC DNA]</scope>
    <source>
        <strain evidence="18">SA5d-4</strain>
    </source>
</reference>
<dbReference type="SMART" id="SM00740">
    <property type="entry name" value="PASTA"/>
    <property type="match status" value="3"/>
</dbReference>
<protein>
    <recommendedName>
        <fullName evidence="12">Serine/threonine-protein kinase PrkC</fullName>
        <ecNumber evidence="1">2.7.11.1</ecNumber>
    </recommendedName>
</protein>
<feature type="domain" description="PASTA" evidence="16">
    <location>
        <begin position="345"/>
        <end position="411"/>
    </location>
</feature>
<comment type="caution">
    <text evidence="17">The sequence shown here is derived from an EMBL/GenBank/DDBJ whole genome shotgun (WGS) entry which is preliminary data.</text>
</comment>
<evidence type="ECO:0000256" key="5">
    <source>
        <dbReference type="ARBA" id="ARBA00022741"/>
    </source>
</evidence>
<dbReference type="Pfam" id="PF03793">
    <property type="entry name" value="PASTA"/>
    <property type="match status" value="3"/>
</dbReference>
<dbReference type="PANTHER" id="PTHR43289:SF34">
    <property type="entry name" value="SERINE_THREONINE-PROTEIN KINASE YBDM-RELATED"/>
    <property type="match status" value="1"/>
</dbReference>
<dbReference type="Gene3D" id="1.10.510.10">
    <property type="entry name" value="Transferase(Phosphotransferase) domain 1"/>
    <property type="match status" value="1"/>
</dbReference>
<comment type="subcellular location">
    <subcellularLocation>
        <location evidence="11">Spore membrane</location>
        <topology evidence="11">Single-pass type II membrane protein</topology>
    </subcellularLocation>
</comment>
<dbReference type="InterPro" id="IPR005543">
    <property type="entry name" value="PASTA_dom"/>
</dbReference>
<comment type="catalytic activity">
    <reaction evidence="10">
        <text>L-seryl-[protein] + ATP = O-phospho-L-seryl-[protein] + ADP + H(+)</text>
        <dbReference type="Rhea" id="RHEA:17989"/>
        <dbReference type="Rhea" id="RHEA-COMP:9863"/>
        <dbReference type="Rhea" id="RHEA-COMP:11604"/>
        <dbReference type="ChEBI" id="CHEBI:15378"/>
        <dbReference type="ChEBI" id="CHEBI:29999"/>
        <dbReference type="ChEBI" id="CHEBI:30616"/>
        <dbReference type="ChEBI" id="CHEBI:83421"/>
        <dbReference type="ChEBI" id="CHEBI:456216"/>
        <dbReference type="EC" id="2.7.11.1"/>
    </reaction>
</comment>
<feature type="domain" description="Protein kinase" evidence="15">
    <location>
        <begin position="10"/>
        <end position="270"/>
    </location>
</feature>
<dbReference type="InterPro" id="IPR011009">
    <property type="entry name" value="Kinase-like_dom_sf"/>
</dbReference>
<dbReference type="PROSITE" id="PS00107">
    <property type="entry name" value="PROTEIN_KINASE_ATP"/>
    <property type="match status" value="1"/>
</dbReference>
<evidence type="ECO:0000256" key="4">
    <source>
        <dbReference type="ARBA" id="ARBA00022679"/>
    </source>
</evidence>
<proteinExistence type="predicted"/>
<dbReference type="EMBL" id="NPIA01000001">
    <property type="protein sequence ID" value="OZM58549.1"/>
    <property type="molecule type" value="Genomic_DNA"/>
</dbReference>
<dbReference type="GO" id="GO:0005524">
    <property type="term" value="F:ATP binding"/>
    <property type="evidence" value="ECO:0007669"/>
    <property type="project" value="UniProtKB-UniRule"/>
</dbReference>
<gene>
    <name evidence="17" type="ORF">CIB95_02990</name>
</gene>
<evidence type="ECO:0000259" key="15">
    <source>
        <dbReference type="PROSITE" id="PS50011"/>
    </source>
</evidence>